<feature type="compositionally biased region" description="Basic and acidic residues" evidence="1">
    <location>
        <begin position="14"/>
        <end position="24"/>
    </location>
</feature>
<feature type="region of interest" description="Disordered" evidence="1">
    <location>
        <begin position="1"/>
        <end position="59"/>
    </location>
</feature>
<keyword evidence="3" id="KW-1185">Reference proteome</keyword>
<evidence type="ECO:0000313" key="2">
    <source>
        <dbReference type="EMBL" id="WWD03171.1"/>
    </source>
</evidence>
<evidence type="ECO:0000256" key="1">
    <source>
        <dbReference type="SAM" id="MobiDB-lite"/>
    </source>
</evidence>
<dbReference type="Proteomes" id="UP001358614">
    <property type="component" value="Chromosome 1"/>
</dbReference>
<dbReference type="SUPFAM" id="SSF54928">
    <property type="entry name" value="RNA-binding domain, RBD"/>
    <property type="match status" value="1"/>
</dbReference>
<accession>A0AAX4K9H4</accession>
<reference evidence="2 3" key="1">
    <citation type="submission" date="2024-01" db="EMBL/GenBank/DDBJ databases">
        <title>Comparative genomics of Cryptococcus and Kwoniella reveals pathogenesis evolution and contrasting modes of karyotype evolution via chromosome fusion or intercentromeric recombination.</title>
        <authorList>
            <person name="Coelho M.A."/>
            <person name="David-Palma M."/>
            <person name="Shea T."/>
            <person name="Bowers K."/>
            <person name="McGinley-Smith S."/>
            <person name="Mohammad A.W."/>
            <person name="Gnirke A."/>
            <person name="Yurkov A.M."/>
            <person name="Nowrousian M."/>
            <person name="Sun S."/>
            <person name="Cuomo C.A."/>
            <person name="Heitman J."/>
        </authorList>
    </citation>
    <scope>NUCLEOTIDE SEQUENCE [LARGE SCALE GENOMIC DNA]</scope>
    <source>
        <strain evidence="2 3">PYCC6329</strain>
    </source>
</reference>
<gene>
    <name evidence="2" type="ORF">V865_001218</name>
</gene>
<dbReference type="InterPro" id="IPR035979">
    <property type="entry name" value="RBD_domain_sf"/>
</dbReference>
<dbReference type="AlphaFoldDB" id="A0AAX4K9H4"/>
<dbReference type="GO" id="GO:0003676">
    <property type="term" value="F:nucleic acid binding"/>
    <property type="evidence" value="ECO:0007669"/>
    <property type="project" value="InterPro"/>
</dbReference>
<dbReference type="KEGG" id="ker:91100022"/>
<proteinExistence type="predicted"/>
<dbReference type="RefSeq" id="XP_066081138.1">
    <property type="nucleotide sequence ID" value="XM_066225041.1"/>
</dbReference>
<evidence type="ECO:0008006" key="4">
    <source>
        <dbReference type="Google" id="ProtNLM"/>
    </source>
</evidence>
<dbReference type="EMBL" id="CP144089">
    <property type="protein sequence ID" value="WWD03171.1"/>
    <property type="molecule type" value="Genomic_DNA"/>
</dbReference>
<evidence type="ECO:0000313" key="3">
    <source>
        <dbReference type="Proteomes" id="UP001358614"/>
    </source>
</evidence>
<feature type="compositionally biased region" description="Polar residues" evidence="1">
    <location>
        <begin position="46"/>
        <end position="59"/>
    </location>
</feature>
<name>A0AAX4K9H4_9TREE</name>
<dbReference type="GeneID" id="91100022"/>
<sequence>MNQPMDIDLSLDEIIAKKRAEKRTSNRHNPYKRPTNSSPAPPPTQPRRSSAAGSFSTSPVKSTLTTLSFTDIKSKSSDPSFPSFAYQPLVPTAPNFNIPSREISVGIFPRDITPNQIRDMIQSTVGPVQELRLDSKGVAWVRMLRFQGWEVWSFLHGKILDGTQRLVVRVYPVRHGPASHCRSGHRTKSG</sequence>
<protein>
    <recommendedName>
        <fullName evidence="4">RRM Nup35-type domain-containing protein</fullName>
    </recommendedName>
</protein>
<organism evidence="2 3">
    <name type="scientific">Kwoniella europaea PYCC6329</name>
    <dbReference type="NCBI Taxonomy" id="1423913"/>
    <lineage>
        <taxon>Eukaryota</taxon>
        <taxon>Fungi</taxon>
        <taxon>Dikarya</taxon>
        <taxon>Basidiomycota</taxon>
        <taxon>Agaricomycotina</taxon>
        <taxon>Tremellomycetes</taxon>
        <taxon>Tremellales</taxon>
        <taxon>Cryptococcaceae</taxon>
        <taxon>Kwoniella</taxon>
    </lineage>
</organism>